<feature type="domain" description="SET" evidence="13">
    <location>
        <begin position="216"/>
        <end position="338"/>
    </location>
</feature>
<sequence length="373" mass="42678">MAEYLKCQVACKVTMSQLETLCRQEGIYPCDYKRTLVPGRKRANPTGVPKLRKNLRCVELLRQFWDDVFLELQRQKKTVVPNRFEPELSSYLEQRARQRQTLQRLEAQINSVGGLKHILVLNRVDLEGPPKNFTYINGYKVGEGISVTTVAVGCECTSCLENPVGGCCPGVSGHGFSYNEYGRVKVKPGDPMYECNQKCRCGPDCPNRVVQERIQHTLCIFKTDNVRGWGVSTSEHIKMHSFVMEYVREVRKTTWIKEIIWCTVYNITGTTYLFDLDYVEDEYTVDAARYGNVSDFVSCGGSVQCNVFIVNLDEKLPRLTFFSNRGISAGEELTFDYNMQSRSPKKAHMSGSPKKRVRMECKCEKDNCRGYLF</sequence>
<keyword evidence="17" id="KW-1185">Reference proteome</keyword>
<evidence type="ECO:0000256" key="9">
    <source>
        <dbReference type="ARBA" id="ARBA00022853"/>
    </source>
</evidence>
<feature type="binding site" evidence="12">
    <location>
        <position position="195"/>
    </location>
    <ligand>
        <name>Zn(2+)</name>
        <dbReference type="ChEBI" id="CHEBI:29105"/>
        <label>2</label>
    </ligand>
</feature>
<proteinExistence type="inferred from homology"/>
<dbReference type="GO" id="GO:0005634">
    <property type="term" value="C:nucleus"/>
    <property type="evidence" value="ECO:0007669"/>
    <property type="project" value="UniProtKB-SubCell"/>
</dbReference>
<dbReference type="SUPFAM" id="SSF82199">
    <property type="entry name" value="SET domain"/>
    <property type="match status" value="1"/>
</dbReference>
<evidence type="ECO:0000259" key="15">
    <source>
        <dbReference type="PROSITE" id="PS50868"/>
    </source>
</evidence>
<keyword evidence="6 11" id="KW-0949">S-adenosyl-L-methionine</keyword>
<evidence type="ECO:0000259" key="14">
    <source>
        <dbReference type="PROSITE" id="PS50867"/>
    </source>
</evidence>
<evidence type="ECO:0000256" key="5">
    <source>
        <dbReference type="ARBA" id="ARBA00022679"/>
    </source>
</evidence>
<dbReference type="EC" id="2.1.1.355" evidence="11"/>
<evidence type="ECO:0000256" key="4">
    <source>
        <dbReference type="ARBA" id="ARBA00022603"/>
    </source>
</evidence>
<reference evidence="16" key="2">
    <citation type="submission" date="2025-09" db="UniProtKB">
        <authorList>
            <consortium name="Ensembl"/>
        </authorList>
    </citation>
    <scope>IDENTIFICATION</scope>
</reference>
<dbReference type="PROSITE" id="PS50868">
    <property type="entry name" value="POST_SET"/>
    <property type="match status" value="1"/>
</dbReference>
<dbReference type="InterPro" id="IPR011381">
    <property type="entry name" value="H3-K9_MeTrfase_SUV39H1/2-like"/>
</dbReference>
<feature type="binding site" evidence="12">
    <location>
        <position position="154"/>
    </location>
    <ligand>
        <name>Zn(2+)</name>
        <dbReference type="ChEBI" id="CHEBI:29105"/>
        <label>2</label>
    </ligand>
</feature>
<feature type="binding site" evidence="12">
    <location>
        <position position="154"/>
    </location>
    <ligand>
        <name>Zn(2+)</name>
        <dbReference type="ChEBI" id="CHEBI:29105"/>
        <label>1</label>
    </ligand>
</feature>
<feature type="domain" description="Pre-SET" evidence="14">
    <location>
        <begin position="152"/>
        <end position="213"/>
    </location>
</feature>
<dbReference type="InterPro" id="IPR003616">
    <property type="entry name" value="Post-SET_dom"/>
</dbReference>
<keyword evidence="7 11" id="KW-0479">Metal-binding</keyword>
<keyword evidence="9 11" id="KW-0156">Chromatin regulator</keyword>
<dbReference type="GO" id="GO:0140949">
    <property type="term" value="F:histone H3K9 trimethyltransferase activity"/>
    <property type="evidence" value="ECO:0007669"/>
    <property type="project" value="UniProtKB-EC"/>
</dbReference>
<organism evidence="16 17">
    <name type="scientific">Salmo trutta</name>
    <name type="common">Brown trout</name>
    <dbReference type="NCBI Taxonomy" id="8032"/>
    <lineage>
        <taxon>Eukaryota</taxon>
        <taxon>Metazoa</taxon>
        <taxon>Chordata</taxon>
        <taxon>Craniata</taxon>
        <taxon>Vertebrata</taxon>
        <taxon>Euteleostomi</taxon>
        <taxon>Actinopterygii</taxon>
        <taxon>Neopterygii</taxon>
        <taxon>Teleostei</taxon>
        <taxon>Protacanthopterygii</taxon>
        <taxon>Salmoniformes</taxon>
        <taxon>Salmonidae</taxon>
        <taxon>Salmoninae</taxon>
        <taxon>Salmo</taxon>
    </lineage>
</organism>
<dbReference type="GO" id="GO:0032259">
    <property type="term" value="P:methylation"/>
    <property type="evidence" value="ECO:0007669"/>
    <property type="project" value="UniProtKB-KW"/>
</dbReference>
<dbReference type="Pfam" id="PF05033">
    <property type="entry name" value="Pre-SET"/>
    <property type="match status" value="1"/>
</dbReference>
<evidence type="ECO:0000313" key="17">
    <source>
        <dbReference type="Proteomes" id="UP000472277"/>
    </source>
</evidence>
<dbReference type="AlphaFoldDB" id="A0A673Y4V5"/>
<evidence type="ECO:0000256" key="1">
    <source>
        <dbReference type="ARBA" id="ARBA00004123"/>
    </source>
</evidence>
<evidence type="ECO:0000256" key="7">
    <source>
        <dbReference type="ARBA" id="ARBA00022723"/>
    </source>
</evidence>
<dbReference type="SMART" id="SM00317">
    <property type="entry name" value="SET"/>
    <property type="match status" value="1"/>
</dbReference>
<comment type="catalytic activity">
    <reaction evidence="11">
        <text>L-lysyl(9)-[histone H3] + 3 S-adenosyl-L-methionine = N(6),N(6),N(6)-trimethyl-L-lysyl(9)-[histone H3] + 3 S-adenosyl-L-homocysteine + 3 H(+)</text>
        <dbReference type="Rhea" id="RHEA:60276"/>
        <dbReference type="Rhea" id="RHEA-COMP:15538"/>
        <dbReference type="Rhea" id="RHEA-COMP:15546"/>
        <dbReference type="ChEBI" id="CHEBI:15378"/>
        <dbReference type="ChEBI" id="CHEBI:29969"/>
        <dbReference type="ChEBI" id="CHEBI:57856"/>
        <dbReference type="ChEBI" id="CHEBI:59789"/>
        <dbReference type="ChEBI" id="CHEBI:61961"/>
        <dbReference type="EC" id="2.1.1.355"/>
    </reaction>
</comment>
<feature type="binding site" evidence="12">
    <location>
        <position position="299"/>
    </location>
    <ligand>
        <name>Zn(2+)</name>
        <dbReference type="ChEBI" id="CHEBI:29105"/>
        <label>4</label>
    </ligand>
</feature>
<dbReference type="PROSITE" id="PS50280">
    <property type="entry name" value="SET"/>
    <property type="match status" value="1"/>
</dbReference>
<evidence type="ECO:0000256" key="10">
    <source>
        <dbReference type="ARBA" id="ARBA00023242"/>
    </source>
</evidence>
<feature type="binding site" evidence="12">
    <location>
        <position position="363"/>
    </location>
    <ligand>
        <name>Zn(2+)</name>
        <dbReference type="ChEBI" id="CHEBI:29105"/>
        <label>4</label>
    </ligand>
</feature>
<feature type="binding site" evidence="12">
    <location>
        <position position="168"/>
    </location>
    <ligand>
        <name>Zn(2+)</name>
        <dbReference type="ChEBI" id="CHEBI:29105"/>
        <label>2</label>
    </ligand>
</feature>
<evidence type="ECO:0000313" key="16">
    <source>
        <dbReference type="Ensembl" id="ENSSTUP00000029551.1"/>
    </source>
</evidence>
<keyword evidence="3" id="KW-0158">Chromosome</keyword>
<reference evidence="16" key="1">
    <citation type="submission" date="2025-08" db="UniProtKB">
        <authorList>
            <consortium name="Ensembl"/>
        </authorList>
    </citation>
    <scope>IDENTIFICATION</scope>
</reference>
<dbReference type="SMART" id="SM00468">
    <property type="entry name" value="PreSET"/>
    <property type="match status" value="1"/>
</dbReference>
<keyword evidence="8 11" id="KW-0862">Zinc</keyword>
<dbReference type="GO" id="GO:0008270">
    <property type="term" value="F:zinc ion binding"/>
    <property type="evidence" value="ECO:0007669"/>
    <property type="project" value="UniProtKB-UniRule"/>
</dbReference>
<evidence type="ECO:0000256" key="11">
    <source>
        <dbReference type="PIRNR" id="PIRNR009343"/>
    </source>
</evidence>
<keyword evidence="5 11" id="KW-0808">Transferase</keyword>
<feature type="binding site" evidence="12">
    <location>
        <position position="159"/>
    </location>
    <ligand>
        <name>Zn(2+)</name>
        <dbReference type="ChEBI" id="CHEBI:29105"/>
        <label>1</label>
    </ligand>
</feature>
<feature type="binding site" evidence="12">
    <location>
        <position position="167"/>
    </location>
    <ligand>
        <name>Zn(2+)</name>
        <dbReference type="ChEBI" id="CHEBI:29105"/>
        <label>1</label>
    </ligand>
</feature>
<evidence type="ECO:0000256" key="8">
    <source>
        <dbReference type="ARBA" id="ARBA00022833"/>
    </source>
</evidence>
<dbReference type="GeneTree" id="ENSGT00940000160063"/>
<dbReference type="InterPro" id="IPR046341">
    <property type="entry name" value="SET_dom_sf"/>
</dbReference>
<feature type="binding site" evidence="12">
    <location>
        <position position="205"/>
    </location>
    <ligand>
        <name>Zn(2+)</name>
        <dbReference type="ChEBI" id="CHEBI:29105"/>
        <label>3</label>
    </ligand>
</feature>
<feature type="domain" description="Post-SET" evidence="15">
    <location>
        <begin position="357"/>
        <end position="373"/>
    </location>
</feature>
<evidence type="ECO:0000259" key="13">
    <source>
        <dbReference type="PROSITE" id="PS50280"/>
    </source>
</evidence>
<evidence type="ECO:0000256" key="6">
    <source>
        <dbReference type="ARBA" id="ARBA00022691"/>
    </source>
</evidence>
<dbReference type="GO" id="GO:0005694">
    <property type="term" value="C:chromosome"/>
    <property type="evidence" value="ECO:0007669"/>
    <property type="project" value="UniProtKB-SubCell"/>
</dbReference>
<dbReference type="PIRSF" id="PIRSF009343">
    <property type="entry name" value="SUV39_SET"/>
    <property type="match status" value="1"/>
</dbReference>
<evidence type="ECO:0000256" key="2">
    <source>
        <dbReference type="ARBA" id="ARBA00004286"/>
    </source>
</evidence>
<evidence type="ECO:0000256" key="3">
    <source>
        <dbReference type="ARBA" id="ARBA00022454"/>
    </source>
</evidence>
<feature type="binding site" evidence="12">
    <location>
        <position position="201"/>
    </location>
    <ligand>
        <name>Zn(2+)</name>
        <dbReference type="ChEBI" id="CHEBI:29105"/>
        <label>3</label>
    </ligand>
</feature>
<dbReference type="Ensembl" id="ENSSTUT00000030927.1">
    <property type="protein sequence ID" value="ENSSTUP00000029551.1"/>
    <property type="gene ID" value="ENSSTUG00000012763.1"/>
</dbReference>
<keyword evidence="10 11" id="KW-0539">Nucleus</keyword>
<dbReference type="InterPro" id="IPR007728">
    <property type="entry name" value="Pre-SET_dom"/>
</dbReference>
<keyword evidence="4 11" id="KW-0489">Methyltransferase</keyword>
<dbReference type="OMA" id="HMSGSPK"/>
<accession>A0A673Y4V5</accession>
<dbReference type="Proteomes" id="UP000472277">
    <property type="component" value="Chromosome 30"/>
</dbReference>
<dbReference type="Pfam" id="PF00856">
    <property type="entry name" value="SET"/>
    <property type="match status" value="1"/>
</dbReference>
<dbReference type="InterPro" id="IPR001214">
    <property type="entry name" value="SET_dom"/>
</dbReference>
<gene>
    <name evidence="16" type="primary">SUV39H1</name>
</gene>
<feature type="binding site" evidence="12">
    <location>
        <position position="159"/>
    </location>
    <ligand>
        <name>Zn(2+)</name>
        <dbReference type="ChEBI" id="CHEBI:29105"/>
        <label>3</label>
    </ligand>
</feature>
<dbReference type="InParanoid" id="A0A673Y4V5"/>
<dbReference type="InterPro" id="IPR050973">
    <property type="entry name" value="H3K9_Histone-Lys_N-MTase"/>
</dbReference>
<dbReference type="PROSITE" id="PS50867">
    <property type="entry name" value="PRE_SET"/>
    <property type="match status" value="1"/>
</dbReference>
<dbReference type="PANTHER" id="PTHR46223:SF4">
    <property type="entry name" value="HISTONE-LYSINE N-METHYLTRANSFERASE-RELATED"/>
    <property type="match status" value="1"/>
</dbReference>
<evidence type="ECO:0000256" key="12">
    <source>
        <dbReference type="PIRSR" id="PIRSR009343-2"/>
    </source>
</evidence>
<dbReference type="Gene3D" id="2.170.270.10">
    <property type="entry name" value="SET domain"/>
    <property type="match status" value="1"/>
</dbReference>
<comment type="similarity">
    <text evidence="11">Belongs to the class V-like SAM-binding methyltransferase superfamily. Histone-lysine methyltransferase family. Suvar3-9 subfamily.</text>
</comment>
<feature type="binding site" evidence="12">
    <location>
        <position position="156"/>
    </location>
    <ligand>
        <name>Zn(2+)</name>
        <dbReference type="ChEBI" id="CHEBI:29105"/>
        <label>1</label>
    </ligand>
</feature>
<feature type="binding site" evidence="12">
    <location>
        <position position="361"/>
    </location>
    <ligand>
        <name>Zn(2+)</name>
        <dbReference type="ChEBI" id="CHEBI:29105"/>
        <label>4</label>
    </ligand>
</feature>
<feature type="binding site" evidence="12">
    <location>
        <position position="199"/>
    </location>
    <ligand>
        <name>Zn(2+)</name>
        <dbReference type="ChEBI" id="CHEBI:29105"/>
        <label>2</label>
    </ligand>
</feature>
<dbReference type="PANTHER" id="PTHR46223">
    <property type="entry name" value="HISTONE-LYSINE N-METHYLTRANSFERASE SUV39H"/>
    <property type="match status" value="1"/>
</dbReference>
<name>A0A673Y4V5_SALTR</name>
<comment type="subcellular location">
    <subcellularLocation>
        <location evidence="2">Chromosome</location>
    </subcellularLocation>
    <subcellularLocation>
        <location evidence="1 11">Nucleus</location>
    </subcellularLocation>
</comment>
<protein>
    <recommendedName>
        <fullName evidence="11">Histone-lysine N-methyltransferase</fullName>
        <ecNumber evidence="11">2.1.1.355</ecNumber>
    </recommendedName>
</protein>
<feature type="binding site" evidence="12">
    <location>
        <position position="368"/>
    </location>
    <ligand>
        <name>Zn(2+)</name>
        <dbReference type="ChEBI" id="CHEBI:29105"/>
        <label>4</label>
    </ligand>
</feature>
<feature type="binding site" evidence="12">
    <location>
        <position position="195"/>
    </location>
    <ligand>
        <name>Zn(2+)</name>
        <dbReference type="ChEBI" id="CHEBI:29105"/>
        <label>3</label>
    </ligand>
</feature>